<evidence type="ECO:0000259" key="1">
    <source>
        <dbReference type="PROSITE" id="PS50995"/>
    </source>
</evidence>
<dbReference type="GO" id="GO:0003700">
    <property type="term" value="F:DNA-binding transcription factor activity"/>
    <property type="evidence" value="ECO:0007669"/>
    <property type="project" value="InterPro"/>
</dbReference>
<gene>
    <name evidence="2" type="ORF">NRB56_42770</name>
</gene>
<reference evidence="2 3" key="1">
    <citation type="submission" date="2019-10" db="EMBL/GenBank/DDBJ databases">
        <title>Nocardia macrotermitis sp. nov. and Nocardia aurantia sp. nov., isolated from the gut of fungus growing-termite Macrotermes natalensis.</title>
        <authorList>
            <person name="Benndorf R."/>
            <person name="Schwitalla J."/>
            <person name="Martin K."/>
            <person name="De Beer W."/>
            <person name="Kaster A.-K."/>
            <person name="Vollmers J."/>
            <person name="Poulsen M."/>
            <person name="Beemelmanns C."/>
        </authorList>
    </citation>
    <scope>NUCLEOTIDE SEQUENCE [LARGE SCALE GENOMIC DNA]</scope>
    <source>
        <strain evidence="2 3">RB56</strain>
    </source>
</reference>
<sequence>MTRKSAPDRDAVDHIVGQWNEQWPALDVSPLEVFGRMHRSYLRYQTSLAAVFEKHGINMAAFDVLAALRRSGPPYRMTSGQLAETALVTTGGTTLRVDRLEKAGLVERERDPDDRRIVYARLTDAGKQVLEQTAAEHFANESRMLAGLTTDERHQLAGLLRKLEQSIVTAENSGEHADTA</sequence>
<dbReference type="RefSeq" id="WP_319943305.1">
    <property type="nucleotide sequence ID" value="NZ_WEGI01000009.1"/>
</dbReference>
<protein>
    <recommendedName>
        <fullName evidence="1">HTH marR-type domain-containing protein</fullName>
    </recommendedName>
</protein>
<keyword evidence="3" id="KW-1185">Reference proteome</keyword>
<organism evidence="2 3">
    <name type="scientific">Nocardia aurantia</name>
    <dbReference type="NCBI Taxonomy" id="2585199"/>
    <lineage>
        <taxon>Bacteria</taxon>
        <taxon>Bacillati</taxon>
        <taxon>Actinomycetota</taxon>
        <taxon>Actinomycetes</taxon>
        <taxon>Mycobacteriales</taxon>
        <taxon>Nocardiaceae</taxon>
        <taxon>Nocardia</taxon>
    </lineage>
</organism>
<dbReference type="InterPro" id="IPR036388">
    <property type="entry name" value="WH-like_DNA-bd_sf"/>
</dbReference>
<dbReference type="Pfam" id="PF12802">
    <property type="entry name" value="MarR_2"/>
    <property type="match status" value="1"/>
</dbReference>
<dbReference type="InterPro" id="IPR000835">
    <property type="entry name" value="HTH_MarR-typ"/>
</dbReference>
<dbReference type="SMART" id="SM00347">
    <property type="entry name" value="HTH_MARR"/>
    <property type="match status" value="1"/>
</dbReference>
<evidence type="ECO:0000313" key="3">
    <source>
        <dbReference type="Proteomes" id="UP000431401"/>
    </source>
</evidence>
<dbReference type="InterPro" id="IPR039422">
    <property type="entry name" value="MarR/SlyA-like"/>
</dbReference>
<comment type="caution">
    <text evidence="2">The sequence shown here is derived from an EMBL/GenBank/DDBJ whole genome shotgun (WGS) entry which is preliminary data.</text>
</comment>
<dbReference type="Gene3D" id="1.10.10.10">
    <property type="entry name" value="Winged helix-like DNA-binding domain superfamily/Winged helix DNA-binding domain"/>
    <property type="match status" value="1"/>
</dbReference>
<name>A0A7K0DSE6_9NOCA</name>
<dbReference type="GO" id="GO:0006950">
    <property type="term" value="P:response to stress"/>
    <property type="evidence" value="ECO:0007669"/>
    <property type="project" value="TreeGrafter"/>
</dbReference>
<dbReference type="PANTHER" id="PTHR33164">
    <property type="entry name" value="TRANSCRIPTIONAL REGULATOR, MARR FAMILY"/>
    <property type="match status" value="1"/>
</dbReference>
<proteinExistence type="predicted"/>
<dbReference type="InterPro" id="IPR036390">
    <property type="entry name" value="WH_DNA-bd_sf"/>
</dbReference>
<dbReference type="PROSITE" id="PS50995">
    <property type="entry name" value="HTH_MARR_2"/>
    <property type="match status" value="1"/>
</dbReference>
<evidence type="ECO:0000313" key="2">
    <source>
        <dbReference type="EMBL" id="MQY28693.1"/>
    </source>
</evidence>
<dbReference type="PANTHER" id="PTHR33164:SF104">
    <property type="entry name" value="TRANSCRIPTIONAL REGULATORY PROTEIN"/>
    <property type="match status" value="1"/>
</dbReference>
<accession>A0A7K0DSE6</accession>
<dbReference type="Proteomes" id="UP000431401">
    <property type="component" value="Unassembled WGS sequence"/>
</dbReference>
<dbReference type="PRINTS" id="PR00598">
    <property type="entry name" value="HTHMARR"/>
</dbReference>
<dbReference type="SUPFAM" id="SSF46785">
    <property type="entry name" value="Winged helix' DNA-binding domain"/>
    <property type="match status" value="1"/>
</dbReference>
<dbReference type="EMBL" id="WEGI01000009">
    <property type="protein sequence ID" value="MQY28693.1"/>
    <property type="molecule type" value="Genomic_DNA"/>
</dbReference>
<feature type="domain" description="HTH marR-type" evidence="1">
    <location>
        <begin position="30"/>
        <end position="165"/>
    </location>
</feature>
<dbReference type="AlphaFoldDB" id="A0A7K0DSE6"/>